<feature type="binding site" evidence="7">
    <location>
        <position position="36"/>
    </location>
    <ligand>
        <name>ATP</name>
        <dbReference type="ChEBI" id="CHEBI:30616"/>
    </ligand>
</feature>
<dbReference type="EC" id="2.7.11.1" evidence="2"/>
<dbReference type="EMBL" id="CP001804">
    <property type="protein sequence ID" value="ACY18844.1"/>
    <property type="molecule type" value="Genomic_DNA"/>
</dbReference>
<feature type="domain" description="Protein kinase" evidence="9">
    <location>
        <begin position="4"/>
        <end position="269"/>
    </location>
</feature>
<name>D0LP18_HALO1</name>
<dbReference type="GO" id="GO:0005524">
    <property type="term" value="F:ATP binding"/>
    <property type="evidence" value="ECO:0007669"/>
    <property type="project" value="UniProtKB-UniRule"/>
</dbReference>
<dbReference type="PANTHER" id="PTHR43671">
    <property type="entry name" value="SERINE/THREONINE-PROTEIN KINASE NEK"/>
    <property type="match status" value="1"/>
</dbReference>
<dbReference type="InterPro" id="IPR000719">
    <property type="entry name" value="Prot_kinase_dom"/>
</dbReference>
<keyword evidence="4 7" id="KW-0547">Nucleotide-binding</keyword>
<evidence type="ECO:0000313" key="10">
    <source>
        <dbReference type="EMBL" id="ACY18844.1"/>
    </source>
</evidence>
<dbReference type="HOGENOM" id="CLU_587621_0_0_7"/>
<dbReference type="Gene3D" id="1.10.510.10">
    <property type="entry name" value="Transferase(Phosphotransferase) domain 1"/>
    <property type="match status" value="1"/>
</dbReference>
<dbReference type="KEGG" id="hoh:Hoch_6374"/>
<evidence type="ECO:0000256" key="8">
    <source>
        <dbReference type="SAM" id="MobiDB-lite"/>
    </source>
</evidence>
<evidence type="ECO:0000256" key="2">
    <source>
        <dbReference type="ARBA" id="ARBA00012513"/>
    </source>
</evidence>
<dbReference type="OrthoDB" id="9779541at2"/>
<dbReference type="eggNOG" id="COG0515">
    <property type="taxonomic scope" value="Bacteria"/>
</dbReference>
<sequence length="489" mass="54104">MSVYELGPKLGHGGMAAVYEATRVLSGNVRLTVACKRLHADIHHDPVVWQQFAQEAFLGFAVNNDHPNLVSVYDLIEDDDGRLCIIMELVRGCTLFDLIRVGLPLPEPLIRRIACELLTALAYIHGCSILHRDISPCNVLLSKDGAVKLSDLGLAKLLKEGRGRSPYFRGKVSYASPEQLRATTIDARSDLYAVGAVIYEMLCGVPPFGDERDRTRILARMKNGPPTLNQGVAEDLRELVRGLLQGARDSRQPASATEALDVIERHAYPIASREELADLVLIVQQRQLEQEPTRPGSNRSSTDNRITKRIGVRGHLRAPETGTGSRRRTRRRTMTIHSSFPGRAGRLSRWIAVATTSALVAVLWMWKPWHAPLAVQPAIEAPQSQAEGIAAALCEPSPRLETADVSPIHSASSDATSDASSNMDESAAHAKSADEPKAPEPAKVKRRSQRAQRAAERDAESDEHERRWAIVPKVERSRWHIYLNEDNEE</sequence>
<dbReference type="AlphaFoldDB" id="D0LP18"/>
<feature type="compositionally biased region" description="Basic and acidic residues" evidence="8">
    <location>
        <begin position="453"/>
        <end position="469"/>
    </location>
</feature>
<protein>
    <recommendedName>
        <fullName evidence="2">non-specific serine/threonine protein kinase</fullName>
        <ecNumber evidence="2">2.7.11.1</ecNumber>
    </recommendedName>
</protein>
<dbReference type="Pfam" id="PF00069">
    <property type="entry name" value="Pkinase"/>
    <property type="match status" value="1"/>
</dbReference>
<dbReference type="PROSITE" id="PS50011">
    <property type="entry name" value="PROTEIN_KINASE_DOM"/>
    <property type="match status" value="1"/>
</dbReference>
<dbReference type="PROSITE" id="PS00109">
    <property type="entry name" value="PROTEIN_KINASE_TYR"/>
    <property type="match status" value="1"/>
</dbReference>
<accession>D0LP18</accession>
<evidence type="ECO:0000256" key="3">
    <source>
        <dbReference type="ARBA" id="ARBA00022679"/>
    </source>
</evidence>
<dbReference type="STRING" id="502025.Hoch_6374"/>
<dbReference type="SUPFAM" id="SSF56112">
    <property type="entry name" value="Protein kinase-like (PK-like)"/>
    <property type="match status" value="1"/>
</dbReference>
<keyword evidence="11" id="KW-1185">Reference proteome</keyword>
<dbReference type="PANTHER" id="PTHR43671:SF13">
    <property type="entry name" value="SERINE_THREONINE-PROTEIN KINASE NEK2"/>
    <property type="match status" value="1"/>
</dbReference>
<gene>
    <name evidence="10" type="ordered locus">Hoch_6374</name>
</gene>
<evidence type="ECO:0000256" key="7">
    <source>
        <dbReference type="PROSITE-ProRule" id="PRU10141"/>
    </source>
</evidence>
<keyword evidence="3" id="KW-0808">Transferase</keyword>
<evidence type="ECO:0000313" key="11">
    <source>
        <dbReference type="Proteomes" id="UP000001880"/>
    </source>
</evidence>
<keyword evidence="10" id="KW-0723">Serine/threonine-protein kinase</keyword>
<dbReference type="InterPro" id="IPR011009">
    <property type="entry name" value="Kinase-like_dom_sf"/>
</dbReference>
<feature type="compositionally biased region" description="Low complexity" evidence="8">
    <location>
        <begin position="410"/>
        <end position="421"/>
    </location>
</feature>
<evidence type="ECO:0000256" key="5">
    <source>
        <dbReference type="ARBA" id="ARBA00022777"/>
    </source>
</evidence>
<feature type="region of interest" description="Disordered" evidence="8">
    <location>
        <begin position="403"/>
        <end position="469"/>
    </location>
</feature>
<evidence type="ECO:0000256" key="1">
    <source>
        <dbReference type="ARBA" id="ARBA00010886"/>
    </source>
</evidence>
<evidence type="ECO:0000259" key="9">
    <source>
        <dbReference type="PROSITE" id="PS50011"/>
    </source>
</evidence>
<dbReference type="InterPro" id="IPR008266">
    <property type="entry name" value="Tyr_kinase_AS"/>
</dbReference>
<dbReference type="GO" id="GO:0004674">
    <property type="term" value="F:protein serine/threonine kinase activity"/>
    <property type="evidence" value="ECO:0007669"/>
    <property type="project" value="UniProtKB-KW"/>
</dbReference>
<dbReference type="InterPro" id="IPR050660">
    <property type="entry name" value="NEK_Ser/Thr_kinase"/>
</dbReference>
<dbReference type="CDD" id="cd14014">
    <property type="entry name" value="STKc_PknB_like"/>
    <property type="match status" value="1"/>
</dbReference>
<organism evidence="10 11">
    <name type="scientific">Haliangium ochraceum (strain DSM 14365 / JCM 11303 / SMP-2)</name>
    <dbReference type="NCBI Taxonomy" id="502025"/>
    <lineage>
        <taxon>Bacteria</taxon>
        <taxon>Pseudomonadati</taxon>
        <taxon>Myxococcota</taxon>
        <taxon>Polyangia</taxon>
        <taxon>Haliangiales</taxon>
        <taxon>Kofleriaceae</taxon>
        <taxon>Haliangium</taxon>
    </lineage>
</organism>
<dbReference type="RefSeq" id="WP_012831436.1">
    <property type="nucleotide sequence ID" value="NC_013440.1"/>
</dbReference>
<dbReference type="InterPro" id="IPR017441">
    <property type="entry name" value="Protein_kinase_ATP_BS"/>
</dbReference>
<evidence type="ECO:0000256" key="4">
    <source>
        <dbReference type="ARBA" id="ARBA00022741"/>
    </source>
</evidence>
<dbReference type="Proteomes" id="UP000001880">
    <property type="component" value="Chromosome"/>
</dbReference>
<dbReference type="PROSITE" id="PS00107">
    <property type="entry name" value="PROTEIN_KINASE_ATP"/>
    <property type="match status" value="1"/>
</dbReference>
<proteinExistence type="inferred from homology"/>
<keyword evidence="6 7" id="KW-0067">ATP-binding</keyword>
<reference evidence="10 11" key="1">
    <citation type="journal article" date="2010" name="Stand. Genomic Sci.">
        <title>Complete genome sequence of Haliangium ochraceum type strain (SMP-2).</title>
        <authorList>
            <consortium name="US DOE Joint Genome Institute (JGI-PGF)"/>
            <person name="Ivanova N."/>
            <person name="Daum C."/>
            <person name="Lang E."/>
            <person name="Abt B."/>
            <person name="Kopitz M."/>
            <person name="Saunders E."/>
            <person name="Lapidus A."/>
            <person name="Lucas S."/>
            <person name="Glavina Del Rio T."/>
            <person name="Nolan M."/>
            <person name="Tice H."/>
            <person name="Copeland A."/>
            <person name="Cheng J.F."/>
            <person name="Chen F."/>
            <person name="Bruce D."/>
            <person name="Goodwin L."/>
            <person name="Pitluck S."/>
            <person name="Mavromatis K."/>
            <person name="Pati A."/>
            <person name="Mikhailova N."/>
            <person name="Chen A."/>
            <person name="Palaniappan K."/>
            <person name="Land M."/>
            <person name="Hauser L."/>
            <person name="Chang Y.J."/>
            <person name="Jeffries C.D."/>
            <person name="Detter J.C."/>
            <person name="Brettin T."/>
            <person name="Rohde M."/>
            <person name="Goker M."/>
            <person name="Bristow J."/>
            <person name="Markowitz V."/>
            <person name="Eisen J.A."/>
            <person name="Hugenholtz P."/>
            <person name="Kyrpides N.C."/>
            <person name="Klenk H.P."/>
        </authorList>
    </citation>
    <scope>NUCLEOTIDE SEQUENCE [LARGE SCALE GENOMIC DNA]</scope>
    <source>
        <strain evidence="11">DSM 14365 / CIP 107738 / JCM 11303 / AJ 13395 / SMP-2</strain>
    </source>
</reference>
<keyword evidence="5 10" id="KW-0418">Kinase</keyword>
<comment type="similarity">
    <text evidence="1">Belongs to the protein kinase superfamily. NEK Ser/Thr protein kinase family. NIMA subfamily.</text>
</comment>
<evidence type="ECO:0000256" key="6">
    <source>
        <dbReference type="ARBA" id="ARBA00022840"/>
    </source>
</evidence>
<feature type="compositionally biased region" description="Basic and acidic residues" evidence="8">
    <location>
        <begin position="426"/>
        <end position="443"/>
    </location>
</feature>